<dbReference type="GO" id="GO:0005886">
    <property type="term" value="C:plasma membrane"/>
    <property type="evidence" value="ECO:0007669"/>
    <property type="project" value="TreeGrafter"/>
</dbReference>
<dbReference type="SUPFAM" id="SSF56801">
    <property type="entry name" value="Acetyl-CoA synthetase-like"/>
    <property type="match status" value="1"/>
</dbReference>
<dbReference type="PROSITE" id="PS00455">
    <property type="entry name" value="AMP_BINDING"/>
    <property type="match status" value="1"/>
</dbReference>
<evidence type="ECO:0000259" key="8">
    <source>
        <dbReference type="PROSITE" id="PS50075"/>
    </source>
</evidence>
<comment type="similarity">
    <text evidence="1">Belongs to the ATP-dependent AMP-binding enzyme family.</text>
</comment>
<evidence type="ECO:0000256" key="3">
    <source>
        <dbReference type="ARBA" id="ARBA00022553"/>
    </source>
</evidence>
<keyword evidence="5" id="KW-0276">Fatty acid metabolism</keyword>
<reference evidence="9" key="1">
    <citation type="submission" date="2021-05" db="EMBL/GenBank/DDBJ databases">
        <authorList>
            <person name="Pietrasiak N."/>
            <person name="Ward R."/>
            <person name="Stajich J.E."/>
            <person name="Kurbessoian T."/>
        </authorList>
    </citation>
    <scope>NUCLEOTIDE SEQUENCE</scope>
    <source>
        <strain evidence="9">JT2-VF2</strain>
    </source>
</reference>
<gene>
    <name evidence="9" type="ORF">KME32_14190</name>
</gene>
<dbReference type="Gene3D" id="3.40.50.12780">
    <property type="entry name" value="N-terminal domain of ligase-like"/>
    <property type="match status" value="1"/>
</dbReference>
<dbReference type="InterPro" id="IPR042099">
    <property type="entry name" value="ANL_N_sf"/>
</dbReference>
<dbReference type="InterPro" id="IPR013120">
    <property type="entry name" value="FAR_NAD-bd"/>
</dbReference>
<dbReference type="InterPro" id="IPR000873">
    <property type="entry name" value="AMP-dep_synth/lig_dom"/>
</dbReference>
<dbReference type="GO" id="GO:0016874">
    <property type="term" value="F:ligase activity"/>
    <property type="evidence" value="ECO:0007669"/>
    <property type="project" value="UniProtKB-KW"/>
</dbReference>
<feature type="domain" description="Carrier" evidence="8">
    <location>
        <begin position="612"/>
        <end position="686"/>
    </location>
</feature>
<accession>A0A951PZS8</accession>
<organism evidence="9 10">
    <name type="scientific">Mojavia pulchra JT2-VF2</name>
    <dbReference type="NCBI Taxonomy" id="287848"/>
    <lineage>
        <taxon>Bacteria</taxon>
        <taxon>Bacillati</taxon>
        <taxon>Cyanobacteriota</taxon>
        <taxon>Cyanophyceae</taxon>
        <taxon>Nostocales</taxon>
        <taxon>Nostocaceae</taxon>
    </lineage>
</organism>
<evidence type="ECO:0000313" key="9">
    <source>
        <dbReference type="EMBL" id="MBW4562273.1"/>
    </source>
</evidence>
<dbReference type="InterPro" id="IPR009081">
    <property type="entry name" value="PP-bd_ACP"/>
</dbReference>
<sequence length="1102" mass="123724">MIKSQGFNNLAEVLTYWAEVQPDRRAYTMLDPHGAEDSYITYKDMYSQAIDIAQGLLSQGLRSQNAILLYPPGIEFIVAFFGCLYAGVLPAPVHIPKRNRSNKKIADIVVATEASAVLLPTSHQQAFQDVLSKEENWPKDLIYVSTDMTREAANSQKLPLPEIDGSAIAFLQFTSGSTSLPKGVMITHTNCLNNLEMIVAMSHANADSTSVSWLPHYHDLGLVAHLLHSLYSGGHCVLLAPATFTSQPIQWLRAITKYRAGYTGAPNFAYQLCVDKIQPSEQKTLDLSSLRMAINAAEPINPQTISDFCEKFAENGFKPHMFLPAYGMAEATVYISSGYVDQDPVFKSVDWATLGQHNIAQEAINSTKAKVFVSCGHPWLDQKIYIVDPEQNCVLPPNHIGEIWTTGSNVMAGYYNNPEATAKTLVSLPDDDRIYLRTGDLGFIDEKGELYITGRIKDIIIINGVNYYPQDIEICVEQAHPDIRFSCVAAFSVPGENGEELVIFAELTKAGVINLRRSAYLEELAEAICLALGENFEIPLRQLVFLGHMQLPKTSSGKIRRQQCKQEFLQGSPDALARWPKEESTTQSKGDVSMLNIEKTFERITSMGPMHLKVFTSLIQILTKKYQVRMADFDVEKSIFFYGIDSLKIIEIHSALEGELGCQIPTEAFFYANTFLGMIDDIAHAISSEDGLKVRLTHSQPLNVEIENALEYLLRPRDNQVDVSHHAKTCLLTGASGFVGTYFLKELLDTTDLNIACLVRAANEEAGLQRIKKTARKFDVKLLPGWENRVQIIIGDMSKKRFGLDDDRYGELAQNIDSVYHVAAVDNFYLPYDIIKNTNVVGTIEVADFALAGKVKPLYNVSSCAASLLEDCVAQPIPIGLVNGYAQTKYVTEQIVLRLAEQGYPWVNYRLGYLYTLRVEHIQKNTPLSKLFALIEKAYENIDDDFFIDEDAFENFLCAISHIGCVPDMDADFDLMSVEYAAKAIVSTSLLPTGERKHNYTFYNPQPLDWSDVISYFQNLNQHVEIVPLRTFVDKYEEYVRNTNKKGMKLLKSVVSPELEKQFNTMFRNIDTDCINTYLHWCPPCEKQFTHQYVDFVLSSAE</sequence>
<feature type="transmembrane region" description="Helical" evidence="7">
    <location>
        <begin position="67"/>
        <end position="88"/>
    </location>
</feature>
<dbReference type="SUPFAM" id="SSF47336">
    <property type="entry name" value="ACP-like"/>
    <property type="match status" value="1"/>
</dbReference>
<evidence type="ECO:0000256" key="7">
    <source>
        <dbReference type="SAM" id="Phobius"/>
    </source>
</evidence>
<dbReference type="Gene3D" id="1.10.1200.10">
    <property type="entry name" value="ACP-like"/>
    <property type="match status" value="1"/>
</dbReference>
<keyword evidence="6" id="KW-0443">Lipid metabolism</keyword>
<proteinExistence type="inferred from homology"/>
<evidence type="ECO:0000256" key="6">
    <source>
        <dbReference type="ARBA" id="ARBA00023098"/>
    </source>
</evidence>
<dbReference type="PANTHER" id="PTHR22754:SF32">
    <property type="entry name" value="DISCO-INTERACTING PROTEIN 2"/>
    <property type="match status" value="1"/>
</dbReference>
<keyword evidence="2" id="KW-0596">Phosphopantetheine</keyword>
<dbReference type="FunFam" id="3.40.50.12780:FF:000013">
    <property type="entry name" value="Long-chain-fatty-acid--AMP ligase FadD32"/>
    <property type="match status" value="1"/>
</dbReference>
<dbReference type="Pfam" id="PF07993">
    <property type="entry name" value="NAD_binding_4"/>
    <property type="match status" value="1"/>
</dbReference>
<dbReference type="Pfam" id="PF00501">
    <property type="entry name" value="AMP-binding"/>
    <property type="match status" value="1"/>
</dbReference>
<dbReference type="GO" id="GO:0006633">
    <property type="term" value="P:fatty acid biosynthetic process"/>
    <property type="evidence" value="ECO:0007669"/>
    <property type="project" value="TreeGrafter"/>
</dbReference>
<dbReference type="PROSITE" id="PS50075">
    <property type="entry name" value="CARRIER"/>
    <property type="match status" value="1"/>
</dbReference>
<evidence type="ECO:0000313" key="10">
    <source>
        <dbReference type="Proteomes" id="UP000715781"/>
    </source>
</evidence>
<name>A0A951PZS8_9NOST</name>
<dbReference type="InterPro" id="IPR045851">
    <property type="entry name" value="AMP-bd_C_sf"/>
</dbReference>
<comment type="caution">
    <text evidence="9">The sequence shown here is derived from an EMBL/GenBank/DDBJ whole genome shotgun (WGS) entry which is preliminary data.</text>
</comment>
<dbReference type="CDD" id="cd05931">
    <property type="entry name" value="FAAL"/>
    <property type="match status" value="1"/>
</dbReference>
<dbReference type="PANTHER" id="PTHR22754">
    <property type="entry name" value="DISCO-INTERACTING PROTEIN 2 DIP2 -RELATED"/>
    <property type="match status" value="1"/>
</dbReference>
<dbReference type="EMBL" id="JAHHHN010000007">
    <property type="protein sequence ID" value="MBW4562273.1"/>
    <property type="molecule type" value="Genomic_DNA"/>
</dbReference>
<evidence type="ECO:0000256" key="2">
    <source>
        <dbReference type="ARBA" id="ARBA00022450"/>
    </source>
</evidence>
<protein>
    <submittedName>
        <fullName evidence="9">AMP-binding protein</fullName>
    </submittedName>
</protein>
<dbReference type="GO" id="GO:0070566">
    <property type="term" value="F:adenylyltransferase activity"/>
    <property type="evidence" value="ECO:0007669"/>
    <property type="project" value="TreeGrafter"/>
</dbReference>
<dbReference type="InterPro" id="IPR036291">
    <property type="entry name" value="NAD(P)-bd_dom_sf"/>
</dbReference>
<dbReference type="Proteomes" id="UP000715781">
    <property type="component" value="Unassembled WGS sequence"/>
</dbReference>
<keyword evidence="3" id="KW-0597">Phosphoprotein</keyword>
<dbReference type="InterPro" id="IPR036736">
    <property type="entry name" value="ACP-like_sf"/>
</dbReference>
<evidence type="ECO:0000256" key="4">
    <source>
        <dbReference type="ARBA" id="ARBA00022598"/>
    </source>
</evidence>
<keyword evidence="7" id="KW-1133">Transmembrane helix</keyword>
<dbReference type="AlphaFoldDB" id="A0A951PZS8"/>
<keyword evidence="7" id="KW-0472">Membrane</keyword>
<dbReference type="Gene3D" id="3.30.300.30">
    <property type="match status" value="1"/>
</dbReference>
<dbReference type="InterPro" id="IPR025110">
    <property type="entry name" value="AMP-bd_C"/>
</dbReference>
<dbReference type="GO" id="GO:0071766">
    <property type="term" value="P:Actinobacterium-type cell wall biogenesis"/>
    <property type="evidence" value="ECO:0007669"/>
    <property type="project" value="UniProtKB-ARBA"/>
</dbReference>
<evidence type="ECO:0000256" key="1">
    <source>
        <dbReference type="ARBA" id="ARBA00006432"/>
    </source>
</evidence>
<reference evidence="9" key="2">
    <citation type="journal article" date="2022" name="Microbiol. Resour. Announc.">
        <title>Metagenome Sequencing to Explore Phylogenomics of Terrestrial Cyanobacteria.</title>
        <authorList>
            <person name="Ward R.D."/>
            <person name="Stajich J.E."/>
            <person name="Johansen J.R."/>
            <person name="Huntemann M."/>
            <person name="Clum A."/>
            <person name="Foster B."/>
            <person name="Foster B."/>
            <person name="Roux S."/>
            <person name="Palaniappan K."/>
            <person name="Varghese N."/>
            <person name="Mukherjee S."/>
            <person name="Reddy T.B.K."/>
            <person name="Daum C."/>
            <person name="Copeland A."/>
            <person name="Chen I.A."/>
            <person name="Ivanova N.N."/>
            <person name="Kyrpides N.C."/>
            <person name="Shapiro N."/>
            <person name="Eloe-Fadrosh E.A."/>
            <person name="Pietrasiak N."/>
        </authorList>
    </citation>
    <scope>NUCLEOTIDE SEQUENCE</scope>
    <source>
        <strain evidence="9">JT2-VF2</strain>
    </source>
</reference>
<dbReference type="SUPFAM" id="SSF51735">
    <property type="entry name" value="NAD(P)-binding Rossmann-fold domains"/>
    <property type="match status" value="1"/>
</dbReference>
<dbReference type="InterPro" id="IPR020845">
    <property type="entry name" value="AMP-binding_CS"/>
</dbReference>
<dbReference type="InterPro" id="IPR040097">
    <property type="entry name" value="FAAL/FAAC"/>
</dbReference>
<dbReference type="Pfam" id="PF00550">
    <property type="entry name" value="PP-binding"/>
    <property type="match status" value="1"/>
</dbReference>
<dbReference type="Gene3D" id="3.40.50.720">
    <property type="entry name" value="NAD(P)-binding Rossmann-like Domain"/>
    <property type="match status" value="1"/>
</dbReference>
<dbReference type="Pfam" id="PF23024">
    <property type="entry name" value="AMP-dom_DIP2-like"/>
    <property type="match status" value="1"/>
</dbReference>
<keyword evidence="4" id="KW-0436">Ligase</keyword>
<evidence type="ECO:0000256" key="5">
    <source>
        <dbReference type="ARBA" id="ARBA00022832"/>
    </source>
</evidence>
<keyword evidence="7" id="KW-0812">Transmembrane</keyword>